<name>A0ABS7RPI3_9ENTR</name>
<evidence type="ECO:0000313" key="1">
    <source>
        <dbReference type="EMBL" id="MBZ0056263.1"/>
    </source>
</evidence>
<dbReference type="InterPro" id="IPR014718">
    <property type="entry name" value="GH-type_carb-bd"/>
</dbReference>
<sequence length="281" mass="31760">MMDLLLIENAHLRMRVNPQGGGLQALFSLACGQPVLWGGGDSALFPMLPLANRVAGNRFRFKGRERVLPQSPVDERFFLHGDGWQSRWEVASLTGTECLLTLRRQHACGFDYRAELRYQLRENVLRAELTLTHLDQEPMLYGLGFHPWFCFDKYSRLQFSASGYWPEGEHHLPLAWQGDIPSENDFSAPRHGGDRWLNVGYSGWNGVATIERDVMNVTIRAQTPWLMLFRMSGKSFLCLEPQSHPVNAHHMAGQPGLVALGPGESSHFAMEIAVESARRNC</sequence>
<proteinExistence type="predicted"/>
<comment type="caution">
    <text evidence="1">The sequence shown here is derived from an EMBL/GenBank/DDBJ whole genome shotgun (WGS) entry which is preliminary data.</text>
</comment>
<dbReference type="InterPro" id="IPR008183">
    <property type="entry name" value="Aldose_1/G6P_1-epimerase"/>
</dbReference>
<dbReference type="Proteomes" id="UP000706580">
    <property type="component" value="Unassembled WGS sequence"/>
</dbReference>
<protein>
    <submittedName>
        <fullName evidence="1">Aldose 1-epimerase</fullName>
    </submittedName>
</protein>
<evidence type="ECO:0000313" key="2">
    <source>
        <dbReference type="Proteomes" id="UP000706580"/>
    </source>
</evidence>
<organism evidence="1 2">
    <name type="scientific">Leclercia barmai</name>
    <dbReference type="NCBI Taxonomy" id="2785629"/>
    <lineage>
        <taxon>Bacteria</taxon>
        <taxon>Pseudomonadati</taxon>
        <taxon>Pseudomonadota</taxon>
        <taxon>Gammaproteobacteria</taxon>
        <taxon>Enterobacterales</taxon>
        <taxon>Enterobacteriaceae</taxon>
        <taxon>Leclercia</taxon>
    </lineage>
</organism>
<keyword evidence="2" id="KW-1185">Reference proteome</keyword>
<dbReference type="RefSeq" id="WP_223073982.1">
    <property type="nucleotide sequence ID" value="NZ_JADMNK010000001.1"/>
</dbReference>
<accession>A0ABS7RPI3</accession>
<gene>
    <name evidence="1" type="ORF">ITX56_00225</name>
</gene>
<dbReference type="SUPFAM" id="SSF74650">
    <property type="entry name" value="Galactose mutarotase-like"/>
    <property type="match status" value="1"/>
</dbReference>
<dbReference type="CDD" id="cd09021">
    <property type="entry name" value="Aldose_epim_Ec_YphB"/>
    <property type="match status" value="1"/>
</dbReference>
<dbReference type="EMBL" id="JADMNK010000001">
    <property type="protein sequence ID" value="MBZ0056263.1"/>
    <property type="molecule type" value="Genomic_DNA"/>
</dbReference>
<dbReference type="Pfam" id="PF01263">
    <property type="entry name" value="Aldose_epim"/>
    <property type="match status" value="1"/>
</dbReference>
<dbReference type="Gene3D" id="2.70.98.10">
    <property type="match status" value="1"/>
</dbReference>
<reference evidence="1 2" key="1">
    <citation type="submission" date="2020-11" db="EMBL/GenBank/DDBJ databases">
        <title>Draft Genome of Enterobacter sp. strain EMC7.</title>
        <authorList>
            <person name="Barman P."/>
            <person name="Sinha S."/>
            <person name="Sen S."/>
            <person name="Chakraborty R."/>
        </authorList>
    </citation>
    <scope>NUCLEOTIDE SEQUENCE [LARGE SCALE GENOMIC DNA]</scope>
    <source>
        <strain evidence="1 2">EMC7</strain>
    </source>
</reference>
<dbReference type="InterPro" id="IPR011013">
    <property type="entry name" value="Gal_mutarotase_sf_dom"/>
</dbReference>